<dbReference type="GO" id="GO:0008168">
    <property type="term" value="F:methyltransferase activity"/>
    <property type="evidence" value="ECO:0007669"/>
    <property type="project" value="UniProtKB-KW"/>
</dbReference>
<dbReference type="PANTHER" id="PTHR43861:SF6">
    <property type="entry name" value="METHYLTRANSFERASE TYPE 11"/>
    <property type="match status" value="1"/>
</dbReference>
<dbReference type="GO" id="GO:0032259">
    <property type="term" value="P:methylation"/>
    <property type="evidence" value="ECO:0007669"/>
    <property type="project" value="UniProtKB-KW"/>
</dbReference>
<dbReference type="Gene3D" id="3.40.50.150">
    <property type="entry name" value="Vaccinia Virus protein VP39"/>
    <property type="match status" value="1"/>
</dbReference>
<proteinExistence type="predicted"/>
<sequence>MVSASRSRLDEIYSLSSKITGKEFVELVAGGPKIFEKALHEFTKYIDPYTGKVKNEFAIIRDKCPLCFSKDFGYAFTKDGFDHMICNSCDMIFTLQILDNDKTKYLEEGEEGDAYGEIKEKPAISENDKKKYEIVFEEIGKYGKVKDILDIGSQIGTFVQWASDKGFNIIGHEYHNPLRKVAQSRGLTVLNDNLEKITFDKQFDLITMWDYIDHVIGPHEVIKNLTKYLKKGGLFFYAINNRDSLSAKILHQYCPNFIGPHHTMHYGISQLQKLMGDDFELLEYESYVSELNWISNWMSFKSPWFGDAPLAYELFDPKKICELGMGIKLNAIFRKK</sequence>
<name>A0A128A0P5_9ARCH</name>
<reference evidence="2" key="1">
    <citation type="submission" date="2015-10" db="EMBL/GenBank/DDBJ databases">
        <authorList>
            <person name="Lehtovirta-Morley L.E."/>
            <person name="Vieille C."/>
        </authorList>
    </citation>
    <scope>NUCLEOTIDE SEQUENCE [LARGE SCALE GENOMIC DNA]</scope>
</reference>
<evidence type="ECO:0000313" key="2">
    <source>
        <dbReference type="Proteomes" id="UP000196239"/>
    </source>
</evidence>
<dbReference type="Pfam" id="PF13489">
    <property type="entry name" value="Methyltransf_23"/>
    <property type="match status" value="1"/>
</dbReference>
<dbReference type="SUPFAM" id="SSF53335">
    <property type="entry name" value="S-adenosyl-L-methionine-dependent methyltransferases"/>
    <property type="match status" value="1"/>
</dbReference>
<dbReference type="PANTHER" id="PTHR43861">
    <property type="entry name" value="TRANS-ACONITATE 2-METHYLTRANSFERASE-RELATED"/>
    <property type="match status" value="1"/>
</dbReference>
<dbReference type="InterPro" id="IPR029063">
    <property type="entry name" value="SAM-dependent_MTases_sf"/>
</dbReference>
<accession>A0A128A0P5</accession>
<dbReference type="AlphaFoldDB" id="A0A128A0P5"/>
<keyword evidence="1" id="KW-0489">Methyltransferase</keyword>
<evidence type="ECO:0000313" key="1">
    <source>
        <dbReference type="EMBL" id="CUR50918.1"/>
    </source>
</evidence>
<dbReference type="CDD" id="cd02440">
    <property type="entry name" value="AdoMet_MTases"/>
    <property type="match status" value="1"/>
</dbReference>
<keyword evidence="2" id="KW-1185">Reference proteome</keyword>
<protein>
    <submittedName>
        <fullName evidence="1">SAM-dependent methyltransferase</fullName>
    </submittedName>
</protein>
<keyword evidence="1" id="KW-0808">Transferase</keyword>
<dbReference type="KEGG" id="ndv:NDEV_0153"/>
<gene>
    <name evidence="1" type="ORF">NDEV_0153</name>
</gene>
<dbReference type="EMBL" id="LN890280">
    <property type="protein sequence ID" value="CUR50918.1"/>
    <property type="molecule type" value="Genomic_DNA"/>
</dbReference>
<organism evidence="1 2">
    <name type="scientific">Nitrosotalea devaniterrae</name>
    <dbReference type="NCBI Taxonomy" id="1078905"/>
    <lineage>
        <taxon>Archaea</taxon>
        <taxon>Nitrososphaerota</taxon>
        <taxon>Nitrososphaeria</taxon>
        <taxon>Nitrosotaleales</taxon>
        <taxon>Nitrosotaleaceae</taxon>
        <taxon>Nitrosotalea</taxon>
    </lineage>
</organism>
<dbReference type="Proteomes" id="UP000196239">
    <property type="component" value="Chromosome 1"/>
</dbReference>